<feature type="transmembrane region" description="Helical" evidence="1">
    <location>
        <begin position="77"/>
        <end position="100"/>
    </location>
</feature>
<evidence type="ECO:0000313" key="2">
    <source>
        <dbReference type="EMBL" id="SCA56533.1"/>
    </source>
</evidence>
<reference evidence="2 3" key="1">
    <citation type="submission" date="2016-07" db="EMBL/GenBank/DDBJ databases">
        <authorList>
            <person name="Lefevre C.T."/>
        </authorList>
    </citation>
    <scope>NUCLEOTIDE SEQUENCE [LARGE SCALE GENOMIC DNA]</scope>
    <source>
        <strain evidence="2">PR1</strain>
    </source>
</reference>
<name>A0A1C3RGV8_9PROT</name>
<feature type="transmembrane region" description="Helical" evidence="1">
    <location>
        <begin position="147"/>
        <end position="164"/>
    </location>
</feature>
<keyword evidence="1" id="KW-1133">Transmembrane helix</keyword>
<dbReference type="OrthoDB" id="4731268at2"/>
<dbReference type="STRING" id="1867952.MTBPR1_200013"/>
<gene>
    <name evidence="2" type="ORF">MTBPR1_200013</name>
</gene>
<feature type="transmembrane region" description="Helical" evidence="1">
    <location>
        <begin position="37"/>
        <end position="57"/>
    </location>
</feature>
<dbReference type="EMBL" id="FLYE01000013">
    <property type="protein sequence ID" value="SCA56533.1"/>
    <property type="molecule type" value="Genomic_DNA"/>
</dbReference>
<keyword evidence="1" id="KW-0472">Membrane</keyword>
<protein>
    <submittedName>
        <fullName evidence="2">Putative membrane protein</fullName>
    </submittedName>
</protein>
<evidence type="ECO:0000256" key="1">
    <source>
        <dbReference type="SAM" id="Phobius"/>
    </source>
</evidence>
<keyword evidence="3" id="KW-1185">Reference proteome</keyword>
<proteinExistence type="predicted"/>
<feature type="transmembrane region" description="Helical" evidence="1">
    <location>
        <begin position="6"/>
        <end position="25"/>
    </location>
</feature>
<keyword evidence="1" id="KW-0812">Transmembrane</keyword>
<sequence length="172" mass="18558">MGSHANEYILIGILLLITAAGYLLVRRTKGTGTQKAEKILTGFLGGFILMGGSVKFFDPFTTMFASQIAQSELPFPILMKWAGQLGEMSTGALLLALLIFGARILPDLKEKAFYLANLGIVGIMVVAVYVHLHPNVQAEVLPFGSKPPVLTIVIMALAGMNIYLHRKNVTVA</sequence>
<dbReference type="Proteomes" id="UP000231658">
    <property type="component" value="Unassembled WGS sequence"/>
</dbReference>
<dbReference type="AlphaFoldDB" id="A0A1C3RGV8"/>
<evidence type="ECO:0000313" key="3">
    <source>
        <dbReference type="Proteomes" id="UP000231658"/>
    </source>
</evidence>
<organism evidence="2 3">
    <name type="scientific">Candidatus Terasakiella magnetica</name>
    <dbReference type="NCBI Taxonomy" id="1867952"/>
    <lineage>
        <taxon>Bacteria</taxon>
        <taxon>Pseudomonadati</taxon>
        <taxon>Pseudomonadota</taxon>
        <taxon>Alphaproteobacteria</taxon>
        <taxon>Rhodospirillales</taxon>
        <taxon>Terasakiellaceae</taxon>
        <taxon>Terasakiella</taxon>
    </lineage>
</organism>
<dbReference type="RefSeq" id="WP_069188637.1">
    <property type="nucleotide sequence ID" value="NZ_FLYE01000013.1"/>
</dbReference>
<feature type="transmembrane region" description="Helical" evidence="1">
    <location>
        <begin position="112"/>
        <end position="132"/>
    </location>
</feature>
<accession>A0A1C3RGV8</accession>